<keyword evidence="2" id="KW-1185">Reference proteome</keyword>
<dbReference type="AlphaFoldDB" id="A0A6A5VCM8"/>
<evidence type="ECO:0000313" key="1">
    <source>
        <dbReference type="EMBL" id="KAF1974470.1"/>
    </source>
</evidence>
<accession>A0A6A5VCM8</accession>
<gene>
    <name evidence="1" type="ORF">BU23DRAFT_553171</name>
</gene>
<reference evidence="1" key="1">
    <citation type="journal article" date="2020" name="Stud. Mycol.">
        <title>101 Dothideomycetes genomes: a test case for predicting lifestyles and emergence of pathogens.</title>
        <authorList>
            <person name="Haridas S."/>
            <person name="Albert R."/>
            <person name="Binder M."/>
            <person name="Bloem J."/>
            <person name="Labutti K."/>
            <person name="Salamov A."/>
            <person name="Andreopoulos B."/>
            <person name="Baker S."/>
            <person name="Barry K."/>
            <person name="Bills G."/>
            <person name="Bluhm B."/>
            <person name="Cannon C."/>
            <person name="Castanera R."/>
            <person name="Culley D."/>
            <person name="Daum C."/>
            <person name="Ezra D."/>
            <person name="Gonzalez J."/>
            <person name="Henrissat B."/>
            <person name="Kuo A."/>
            <person name="Liang C."/>
            <person name="Lipzen A."/>
            <person name="Lutzoni F."/>
            <person name="Magnuson J."/>
            <person name="Mondo S."/>
            <person name="Nolan M."/>
            <person name="Ohm R."/>
            <person name="Pangilinan J."/>
            <person name="Park H.-J."/>
            <person name="Ramirez L."/>
            <person name="Alfaro M."/>
            <person name="Sun H."/>
            <person name="Tritt A."/>
            <person name="Yoshinaga Y."/>
            <person name="Zwiers L.-H."/>
            <person name="Turgeon B."/>
            <person name="Goodwin S."/>
            <person name="Spatafora J."/>
            <person name="Crous P."/>
            <person name="Grigoriev I."/>
        </authorList>
    </citation>
    <scope>NUCLEOTIDE SEQUENCE</scope>
    <source>
        <strain evidence="1">CBS 107.79</strain>
    </source>
</reference>
<proteinExistence type="predicted"/>
<organism evidence="1 2">
    <name type="scientific">Bimuria novae-zelandiae CBS 107.79</name>
    <dbReference type="NCBI Taxonomy" id="1447943"/>
    <lineage>
        <taxon>Eukaryota</taxon>
        <taxon>Fungi</taxon>
        <taxon>Dikarya</taxon>
        <taxon>Ascomycota</taxon>
        <taxon>Pezizomycotina</taxon>
        <taxon>Dothideomycetes</taxon>
        <taxon>Pleosporomycetidae</taxon>
        <taxon>Pleosporales</taxon>
        <taxon>Massarineae</taxon>
        <taxon>Didymosphaeriaceae</taxon>
        <taxon>Bimuria</taxon>
    </lineage>
</organism>
<dbReference type="EMBL" id="ML976674">
    <property type="protein sequence ID" value="KAF1974470.1"/>
    <property type="molecule type" value="Genomic_DNA"/>
</dbReference>
<dbReference type="Proteomes" id="UP000800036">
    <property type="component" value="Unassembled WGS sequence"/>
</dbReference>
<sequence length="70" mass="7864">MQIIFGSATGNTEAEILYLMCGFGSPSGNPFFKSLEYLLEYYWISSQHPAQVFLVSQRRAPEVDRPCGLT</sequence>
<name>A0A6A5VCM8_9PLEO</name>
<evidence type="ECO:0000313" key="2">
    <source>
        <dbReference type="Proteomes" id="UP000800036"/>
    </source>
</evidence>
<protein>
    <submittedName>
        <fullName evidence="1">Uncharacterized protein</fullName>
    </submittedName>
</protein>